<comment type="function">
    <text evidence="6">Catalyzes the GTP-dependent phosphorylation of 5-hydroxy-L-lysine.</text>
</comment>
<keyword evidence="4" id="KW-0418">Kinase</keyword>
<evidence type="ECO:0000313" key="12">
    <source>
        <dbReference type="Proteomes" id="UP000628984"/>
    </source>
</evidence>
<dbReference type="EMBL" id="BMYQ01000005">
    <property type="protein sequence ID" value="GGW30988.1"/>
    <property type="molecule type" value="Genomic_DNA"/>
</dbReference>
<evidence type="ECO:0000256" key="4">
    <source>
        <dbReference type="ARBA" id="ARBA00022777"/>
    </source>
</evidence>
<dbReference type="GO" id="GO:0008483">
    <property type="term" value="F:transaminase activity"/>
    <property type="evidence" value="ECO:0007669"/>
    <property type="project" value="UniProtKB-KW"/>
</dbReference>
<feature type="domain" description="Aminoglycoside phosphotransferase" evidence="10">
    <location>
        <begin position="38"/>
        <end position="255"/>
    </location>
</feature>
<dbReference type="AlphaFoldDB" id="A0A918ISS8"/>
<evidence type="ECO:0000256" key="6">
    <source>
        <dbReference type="ARBA" id="ARBA00037368"/>
    </source>
</evidence>
<sequence>MTPEDPLGPILNAPPPDLSEGESRALLQAHWGLEGDLRRLTSERDLNWRVTTPSGRFVLKIANAAEDPAVTRFQNAALLHIAARDPQLPVPRVVPAVGGETDITLPAGHLIRLLTYVEGRPMHEVPVTAALRRSLGAMAGRLTRALEGFRHPAADHVLQWDLKQAGRLRPLLPAIEEPALRDLCARWLDRFDRVIAPALADLPWQVVHADLNPHNVLVSETDPDTVAGVLDFGDMVRTPRICDLAVAASYLIDPANALGALDEIATACAAELPLLSEERSLLPDLAAIRMVTTLAITSHRAKRQPDNAAYILRNFPISRAGLLALPPPAGGRHDP</sequence>
<dbReference type="InterPro" id="IPR050249">
    <property type="entry name" value="Pseudomonas-type_ThrB"/>
</dbReference>
<dbReference type="Pfam" id="PF01636">
    <property type="entry name" value="APH"/>
    <property type="match status" value="1"/>
</dbReference>
<dbReference type="PANTHER" id="PTHR21064:SF1">
    <property type="entry name" value="HYDROXYLYSINE KINASE"/>
    <property type="match status" value="1"/>
</dbReference>
<name>A0A918ISS8_9RHOB</name>
<keyword evidence="11" id="KW-0032">Aminotransferase</keyword>
<dbReference type="EC" id="2.7.1.81" evidence="7"/>
<gene>
    <name evidence="11" type="ORF">GCM10011452_19330</name>
</gene>
<comment type="subcellular location">
    <subcellularLocation>
        <location evidence="1">Cytoplasm</location>
    </subcellularLocation>
</comment>
<evidence type="ECO:0000259" key="10">
    <source>
        <dbReference type="Pfam" id="PF01636"/>
    </source>
</evidence>
<evidence type="ECO:0000256" key="9">
    <source>
        <dbReference type="SAM" id="MobiDB-lite"/>
    </source>
</evidence>
<dbReference type="GO" id="GO:0005737">
    <property type="term" value="C:cytoplasm"/>
    <property type="evidence" value="ECO:0007669"/>
    <property type="project" value="UniProtKB-SubCell"/>
</dbReference>
<dbReference type="RefSeq" id="WP_189633658.1">
    <property type="nucleotide sequence ID" value="NZ_BMYQ01000005.1"/>
</dbReference>
<dbReference type="PANTHER" id="PTHR21064">
    <property type="entry name" value="AMINOGLYCOSIDE PHOSPHOTRANSFERASE DOMAIN-CONTAINING PROTEIN-RELATED"/>
    <property type="match status" value="1"/>
</dbReference>
<comment type="caution">
    <text evidence="11">The sequence shown here is derived from an EMBL/GenBank/DDBJ whole genome shotgun (WGS) entry which is preliminary data.</text>
</comment>
<reference evidence="11" key="1">
    <citation type="journal article" date="2014" name="Int. J. Syst. Evol. Microbiol.">
        <title>Complete genome sequence of Corynebacterium casei LMG S-19264T (=DSM 44701T), isolated from a smear-ripened cheese.</title>
        <authorList>
            <consortium name="US DOE Joint Genome Institute (JGI-PGF)"/>
            <person name="Walter F."/>
            <person name="Albersmeier A."/>
            <person name="Kalinowski J."/>
            <person name="Ruckert C."/>
        </authorList>
    </citation>
    <scope>NUCLEOTIDE SEQUENCE</scope>
    <source>
        <strain evidence="11">KCTC 23714</strain>
    </source>
</reference>
<dbReference type="InterPro" id="IPR011009">
    <property type="entry name" value="Kinase-like_dom_sf"/>
</dbReference>
<feature type="region of interest" description="Disordered" evidence="9">
    <location>
        <begin position="1"/>
        <end position="21"/>
    </location>
</feature>
<evidence type="ECO:0000256" key="2">
    <source>
        <dbReference type="ARBA" id="ARBA00022490"/>
    </source>
</evidence>
<dbReference type="SUPFAM" id="SSF56112">
    <property type="entry name" value="Protein kinase-like (PK-like)"/>
    <property type="match status" value="1"/>
</dbReference>
<dbReference type="Proteomes" id="UP000628984">
    <property type="component" value="Unassembled WGS sequence"/>
</dbReference>
<evidence type="ECO:0000256" key="7">
    <source>
        <dbReference type="ARBA" id="ARBA00038873"/>
    </source>
</evidence>
<evidence type="ECO:0000256" key="3">
    <source>
        <dbReference type="ARBA" id="ARBA00022679"/>
    </source>
</evidence>
<keyword evidence="2" id="KW-0963">Cytoplasm</keyword>
<evidence type="ECO:0000256" key="5">
    <source>
        <dbReference type="ARBA" id="ARBA00036820"/>
    </source>
</evidence>
<evidence type="ECO:0000256" key="1">
    <source>
        <dbReference type="ARBA" id="ARBA00004496"/>
    </source>
</evidence>
<dbReference type="Gene3D" id="3.90.1200.10">
    <property type="match status" value="1"/>
</dbReference>
<keyword evidence="3" id="KW-0808">Transferase</keyword>
<comment type="catalytic activity">
    <reaction evidence="5">
        <text>(5R)-5-hydroxy-L-lysine + GTP = (5R)-5-phosphooxy-L-lysine + GDP + H(+)</text>
        <dbReference type="Rhea" id="RHEA:19049"/>
        <dbReference type="ChEBI" id="CHEBI:15378"/>
        <dbReference type="ChEBI" id="CHEBI:37565"/>
        <dbReference type="ChEBI" id="CHEBI:57882"/>
        <dbReference type="ChEBI" id="CHEBI:58189"/>
        <dbReference type="ChEBI" id="CHEBI:58357"/>
        <dbReference type="EC" id="2.7.1.81"/>
    </reaction>
</comment>
<dbReference type="GO" id="GO:0047992">
    <property type="term" value="F:hydroxylysine kinase activity"/>
    <property type="evidence" value="ECO:0007669"/>
    <property type="project" value="UniProtKB-EC"/>
</dbReference>
<proteinExistence type="predicted"/>
<evidence type="ECO:0000256" key="8">
    <source>
        <dbReference type="ARBA" id="ARBA00040505"/>
    </source>
</evidence>
<evidence type="ECO:0000313" key="11">
    <source>
        <dbReference type="EMBL" id="GGW30988.1"/>
    </source>
</evidence>
<accession>A0A918ISS8</accession>
<keyword evidence="12" id="KW-1185">Reference proteome</keyword>
<organism evidence="11 12">
    <name type="scientific">Gemmobacter lanyuensis</name>
    <dbReference type="NCBI Taxonomy" id="1054497"/>
    <lineage>
        <taxon>Bacteria</taxon>
        <taxon>Pseudomonadati</taxon>
        <taxon>Pseudomonadota</taxon>
        <taxon>Alphaproteobacteria</taxon>
        <taxon>Rhodobacterales</taxon>
        <taxon>Paracoccaceae</taxon>
        <taxon>Gemmobacter</taxon>
    </lineage>
</organism>
<reference evidence="11" key="2">
    <citation type="submission" date="2020-09" db="EMBL/GenBank/DDBJ databases">
        <authorList>
            <person name="Sun Q."/>
            <person name="Kim S."/>
        </authorList>
    </citation>
    <scope>NUCLEOTIDE SEQUENCE</scope>
    <source>
        <strain evidence="11">KCTC 23714</strain>
    </source>
</reference>
<dbReference type="InterPro" id="IPR002575">
    <property type="entry name" value="Aminoglycoside_PTrfase"/>
</dbReference>
<protein>
    <recommendedName>
        <fullName evidence="8">Hydroxylysine kinase</fullName>
        <ecNumber evidence="7">2.7.1.81</ecNumber>
    </recommendedName>
</protein>